<reference evidence="1 2" key="1">
    <citation type="journal article" date="2018" name="Sci. Rep.">
        <title>Genomic signatures of local adaptation to the degree of environmental predictability in rotifers.</title>
        <authorList>
            <person name="Franch-Gras L."/>
            <person name="Hahn C."/>
            <person name="Garcia-Roger E.M."/>
            <person name="Carmona M.J."/>
            <person name="Serra M."/>
            <person name="Gomez A."/>
        </authorList>
    </citation>
    <scope>NUCLEOTIDE SEQUENCE [LARGE SCALE GENOMIC DNA]</scope>
    <source>
        <strain evidence="1">HYR1</strain>
    </source>
</reference>
<sequence length="116" mass="12990">MHITLIELFSGSSTSGQLIVLGRAHSSRKISALSIKCWSLRPMRFILTQLVFGGRAEIRQSSLPLVEYFGAAGRVEYARVAHQRRCEHRVQFVRVDQTGRQVVLALPIGVVVAQQF</sequence>
<dbReference type="EMBL" id="REGN01003356">
    <property type="protein sequence ID" value="RNA23050.1"/>
    <property type="molecule type" value="Genomic_DNA"/>
</dbReference>
<name>A0A3M7RI22_BRAPC</name>
<accession>A0A3M7RI22</accession>
<dbReference type="Proteomes" id="UP000276133">
    <property type="component" value="Unassembled WGS sequence"/>
</dbReference>
<comment type="caution">
    <text evidence="1">The sequence shown here is derived from an EMBL/GenBank/DDBJ whole genome shotgun (WGS) entry which is preliminary data.</text>
</comment>
<protein>
    <submittedName>
        <fullName evidence="1">Uncharacterized protein</fullName>
    </submittedName>
</protein>
<dbReference type="AlphaFoldDB" id="A0A3M7RI22"/>
<gene>
    <name evidence="1" type="ORF">BpHYR1_043370</name>
</gene>
<evidence type="ECO:0000313" key="1">
    <source>
        <dbReference type="EMBL" id="RNA23050.1"/>
    </source>
</evidence>
<keyword evidence="2" id="KW-1185">Reference proteome</keyword>
<evidence type="ECO:0000313" key="2">
    <source>
        <dbReference type="Proteomes" id="UP000276133"/>
    </source>
</evidence>
<organism evidence="1 2">
    <name type="scientific">Brachionus plicatilis</name>
    <name type="common">Marine rotifer</name>
    <name type="synonym">Brachionus muelleri</name>
    <dbReference type="NCBI Taxonomy" id="10195"/>
    <lineage>
        <taxon>Eukaryota</taxon>
        <taxon>Metazoa</taxon>
        <taxon>Spiralia</taxon>
        <taxon>Gnathifera</taxon>
        <taxon>Rotifera</taxon>
        <taxon>Eurotatoria</taxon>
        <taxon>Monogononta</taxon>
        <taxon>Pseudotrocha</taxon>
        <taxon>Ploima</taxon>
        <taxon>Brachionidae</taxon>
        <taxon>Brachionus</taxon>
    </lineage>
</organism>
<proteinExistence type="predicted"/>